<dbReference type="EMBL" id="JAAIVB010000003">
    <property type="protein sequence ID" value="NEX59563.1"/>
    <property type="molecule type" value="Genomic_DNA"/>
</dbReference>
<feature type="transmembrane region" description="Helical" evidence="1">
    <location>
        <begin position="65"/>
        <end position="86"/>
    </location>
</feature>
<keyword evidence="1" id="KW-1133">Transmembrane helix</keyword>
<organism evidence="2 3">
    <name type="scientific">Noviherbaspirillum galbum</name>
    <dbReference type="NCBI Taxonomy" id="2709383"/>
    <lineage>
        <taxon>Bacteria</taxon>
        <taxon>Pseudomonadati</taxon>
        <taxon>Pseudomonadota</taxon>
        <taxon>Betaproteobacteria</taxon>
        <taxon>Burkholderiales</taxon>
        <taxon>Oxalobacteraceae</taxon>
        <taxon>Noviherbaspirillum</taxon>
    </lineage>
</organism>
<dbReference type="Pfam" id="PF11086">
    <property type="entry name" value="DUF2878"/>
    <property type="match status" value="1"/>
</dbReference>
<dbReference type="Proteomes" id="UP000482155">
    <property type="component" value="Unassembled WGS sequence"/>
</dbReference>
<evidence type="ECO:0000313" key="3">
    <source>
        <dbReference type="Proteomes" id="UP000482155"/>
    </source>
</evidence>
<evidence type="ECO:0000313" key="2">
    <source>
        <dbReference type="EMBL" id="NEX59563.1"/>
    </source>
</evidence>
<keyword evidence="1" id="KW-0472">Membrane</keyword>
<accession>A0A6B3SG33</accession>
<dbReference type="InterPro" id="IPR021306">
    <property type="entry name" value="DUF2878"/>
</dbReference>
<feature type="transmembrane region" description="Helical" evidence="1">
    <location>
        <begin position="154"/>
        <end position="175"/>
    </location>
</feature>
<feature type="transmembrane region" description="Helical" evidence="1">
    <location>
        <begin position="36"/>
        <end position="53"/>
    </location>
</feature>
<dbReference type="RefSeq" id="WP_163959818.1">
    <property type="nucleotide sequence ID" value="NZ_JAAIVB010000003.1"/>
</dbReference>
<dbReference type="AlphaFoldDB" id="A0A6B3SG33"/>
<keyword evidence="3" id="KW-1185">Reference proteome</keyword>
<feature type="transmembrane region" description="Helical" evidence="1">
    <location>
        <begin position="125"/>
        <end position="142"/>
    </location>
</feature>
<keyword evidence="1" id="KW-0812">Transmembrane</keyword>
<gene>
    <name evidence="2" type="ORF">G3574_00590</name>
</gene>
<proteinExistence type="predicted"/>
<evidence type="ECO:0000256" key="1">
    <source>
        <dbReference type="SAM" id="Phobius"/>
    </source>
</evidence>
<protein>
    <submittedName>
        <fullName evidence="2">DUF2878 domain-containing protein</fullName>
    </submittedName>
</protein>
<name>A0A6B3SG33_9BURK</name>
<feature type="transmembrane region" description="Helical" evidence="1">
    <location>
        <begin position="92"/>
        <end position="113"/>
    </location>
</feature>
<reference evidence="2 3" key="1">
    <citation type="submission" date="2020-02" db="EMBL/GenBank/DDBJ databases">
        <authorList>
            <person name="Kim M.K."/>
        </authorList>
    </citation>
    <scope>NUCLEOTIDE SEQUENCE [LARGE SCALE GENOMIC DNA]</scope>
    <source>
        <strain evidence="2 3">17J57-3</strain>
    </source>
</reference>
<comment type="caution">
    <text evidence="2">The sequence shown here is derived from an EMBL/GenBank/DDBJ whole genome shotgun (WGS) entry which is preliminary data.</text>
</comment>
<sequence length="183" mass="19102">MESIAAVKPSWRNGAAINFVLFQAGWLGCVLSAARGQAWLGVLGVAAIGGWHLAHAARPRAEARLMLLAALLGIVWESVLASGGWLVYPDGLAFGILAPYWLVAMWVLFATTLNASLGWLRGKPWLAAAFGGVGGPLAFLAGERLGAVAFARPAAATIALALGWALLTPLLTAIASRLSEHRP</sequence>